<name>A0A9R1X287_LACSA</name>
<sequence>MDLHLILKSRISMMKRKHQWHDSLQKKPLYEEFMLLKKMMTCHQLKPFLHHWRLTSNLLDKRYIAKLPDDNKALDGLTKSKEAALLDAERTV</sequence>
<evidence type="ECO:0000313" key="8">
    <source>
        <dbReference type="Proteomes" id="UP000235145"/>
    </source>
</evidence>
<accession>A0A9R1X287</accession>
<dbReference type="Pfam" id="PF07058">
    <property type="entry name" value="MAP70"/>
    <property type="match status" value="1"/>
</dbReference>
<dbReference type="EMBL" id="NBSK02000008">
    <property type="protein sequence ID" value="KAJ0193562.1"/>
    <property type="molecule type" value="Genomic_DNA"/>
</dbReference>
<keyword evidence="4" id="KW-0493">Microtubule</keyword>
<protein>
    <submittedName>
        <fullName evidence="7">Uncharacterized protein</fullName>
    </submittedName>
</protein>
<dbReference type="AlphaFoldDB" id="A0A9R1X287"/>
<proteinExistence type="inferred from homology"/>
<keyword evidence="8" id="KW-1185">Reference proteome</keyword>
<evidence type="ECO:0000256" key="1">
    <source>
        <dbReference type="ARBA" id="ARBA00004245"/>
    </source>
</evidence>
<evidence type="ECO:0000256" key="4">
    <source>
        <dbReference type="ARBA" id="ARBA00022701"/>
    </source>
</evidence>
<keyword evidence="6" id="KW-0206">Cytoskeleton</keyword>
<dbReference type="GO" id="GO:0005874">
    <property type="term" value="C:microtubule"/>
    <property type="evidence" value="ECO:0007669"/>
    <property type="project" value="UniProtKB-KW"/>
</dbReference>
<comment type="similarity">
    <text evidence="2">Belongs to the MAP70 family.</text>
</comment>
<evidence type="ECO:0000256" key="5">
    <source>
        <dbReference type="ARBA" id="ARBA00023054"/>
    </source>
</evidence>
<reference evidence="7 8" key="1">
    <citation type="journal article" date="2017" name="Nat. Commun.">
        <title>Genome assembly with in vitro proximity ligation data and whole-genome triplication in lettuce.</title>
        <authorList>
            <person name="Reyes-Chin-Wo S."/>
            <person name="Wang Z."/>
            <person name="Yang X."/>
            <person name="Kozik A."/>
            <person name="Arikit S."/>
            <person name="Song C."/>
            <person name="Xia L."/>
            <person name="Froenicke L."/>
            <person name="Lavelle D.O."/>
            <person name="Truco M.J."/>
            <person name="Xia R."/>
            <person name="Zhu S."/>
            <person name="Xu C."/>
            <person name="Xu H."/>
            <person name="Xu X."/>
            <person name="Cox K."/>
            <person name="Korf I."/>
            <person name="Meyers B.C."/>
            <person name="Michelmore R.W."/>
        </authorList>
    </citation>
    <scope>NUCLEOTIDE SEQUENCE [LARGE SCALE GENOMIC DNA]</scope>
    <source>
        <strain evidence="8">cv. Salinas</strain>
        <tissue evidence="7">Seedlings</tissue>
    </source>
</reference>
<evidence type="ECO:0000256" key="6">
    <source>
        <dbReference type="ARBA" id="ARBA00023212"/>
    </source>
</evidence>
<evidence type="ECO:0000256" key="2">
    <source>
        <dbReference type="ARBA" id="ARBA00008825"/>
    </source>
</evidence>
<dbReference type="Proteomes" id="UP000235145">
    <property type="component" value="Unassembled WGS sequence"/>
</dbReference>
<keyword evidence="3" id="KW-0963">Cytoplasm</keyword>
<organism evidence="7 8">
    <name type="scientific">Lactuca sativa</name>
    <name type="common">Garden lettuce</name>
    <dbReference type="NCBI Taxonomy" id="4236"/>
    <lineage>
        <taxon>Eukaryota</taxon>
        <taxon>Viridiplantae</taxon>
        <taxon>Streptophyta</taxon>
        <taxon>Embryophyta</taxon>
        <taxon>Tracheophyta</taxon>
        <taxon>Spermatophyta</taxon>
        <taxon>Magnoliopsida</taxon>
        <taxon>eudicotyledons</taxon>
        <taxon>Gunneridae</taxon>
        <taxon>Pentapetalae</taxon>
        <taxon>asterids</taxon>
        <taxon>campanulids</taxon>
        <taxon>Asterales</taxon>
        <taxon>Asteraceae</taxon>
        <taxon>Cichorioideae</taxon>
        <taxon>Cichorieae</taxon>
        <taxon>Lactucinae</taxon>
        <taxon>Lactuca</taxon>
    </lineage>
</organism>
<dbReference type="GO" id="GO:0007010">
    <property type="term" value="P:cytoskeleton organization"/>
    <property type="evidence" value="ECO:0007669"/>
    <property type="project" value="InterPro"/>
</dbReference>
<comment type="caution">
    <text evidence="7">The sequence shown here is derived from an EMBL/GenBank/DDBJ whole genome shotgun (WGS) entry which is preliminary data.</text>
</comment>
<evidence type="ECO:0000313" key="7">
    <source>
        <dbReference type="EMBL" id="KAJ0193562.1"/>
    </source>
</evidence>
<comment type="subcellular location">
    <subcellularLocation>
        <location evidence="1">Cytoplasm</location>
        <location evidence="1">Cytoskeleton</location>
    </subcellularLocation>
</comment>
<evidence type="ECO:0000256" key="3">
    <source>
        <dbReference type="ARBA" id="ARBA00022490"/>
    </source>
</evidence>
<dbReference type="GO" id="GO:0008017">
    <property type="term" value="F:microtubule binding"/>
    <property type="evidence" value="ECO:0007669"/>
    <property type="project" value="InterPro"/>
</dbReference>
<keyword evidence="5" id="KW-0175">Coiled coil</keyword>
<gene>
    <name evidence="7" type="ORF">LSAT_V11C800398170</name>
</gene>
<dbReference type="InterPro" id="IPR009768">
    <property type="entry name" value="MAP70"/>
</dbReference>